<dbReference type="STRING" id="199441.BkAM31D_04880"/>
<evidence type="ECO:0000259" key="1">
    <source>
        <dbReference type="Pfam" id="PF05239"/>
    </source>
</evidence>
<protein>
    <submittedName>
        <fullName evidence="2">PRC-barrel domain protein</fullName>
    </submittedName>
</protein>
<dbReference type="InterPro" id="IPR027275">
    <property type="entry name" value="PRC-brl_dom"/>
</dbReference>
<name>A0A1X9MCE7_9BACI</name>
<dbReference type="SUPFAM" id="SSF50346">
    <property type="entry name" value="PRC-barrel domain"/>
    <property type="match status" value="1"/>
</dbReference>
<sequence>MRTFSTVEGLPVISLANGHEYGHVIDLLYDEGTAKGFVIDPKGWFVKHQFLPIKSIMSIGTAGVMIGNSHVLKPLSLNEKKAIPLKTGKRRLHGTALLSAEGEKLGLLEDVYFMEELGTIIGYEVTEGLVADLVEGRKVVKSQGKLTVAGGRAILTE</sequence>
<dbReference type="Proteomes" id="UP000193006">
    <property type="component" value="Chromosome"/>
</dbReference>
<dbReference type="RefSeq" id="WP_066155679.1">
    <property type="nucleotide sequence ID" value="NZ_CP020814.1"/>
</dbReference>
<dbReference type="InterPro" id="IPR011033">
    <property type="entry name" value="PRC_barrel-like_sf"/>
</dbReference>
<organism evidence="2 3">
    <name type="scientific">Halalkalibacter krulwichiae</name>
    <dbReference type="NCBI Taxonomy" id="199441"/>
    <lineage>
        <taxon>Bacteria</taxon>
        <taxon>Bacillati</taxon>
        <taxon>Bacillota</taxon>
        <taxon>Bacilli</taxon>
        <taxon>Bacillales</taxon>
        <taxon>Bacillaceae</taxon>
        <taxon>Halalkalibacter</taxon>
    </lineage>
</organism>
<reference evidence="2 3" key="1">
    <citation type="submission" date="2017-04" db="EMBL/GenBank/DDBJ databases">
        <title>Bacillus krulwichiae AM31D Genome sequencing and assembly.</title>
        <authorList>
            <person name="Krulwich T.A."/>
            <person name="Anastor L."/>
            <person name="Ehrlich R."/>
            <person name="Ehrlich G.D."/>
            <person name="Janto B."/>
        </authorList>
    </citation>
    <scope>NUCLEOTIDE SEQUENCE [LARGE SCALE GENOMIC DNA]</scope>
    <source>
        <strain evidence="2 3">AM31D</strain>
    </source>
</reference>
<gene>
    <name evidence="2" type="ORF">BkAM31D_04880</name>
</gene>
<dbReference type="Pfam" id="PF05239">
    <property type="entry name" value="PRC"/>
    <property type="match status" value="1"/>
</dbReference>
<evidence type="ECO:0000313" key="2">
    <source>
        <dbReference type="EMBL" id="ARK29241.1"/>
    </source>
</evidence>
<proteinExistence type="predicted"/>
<evidence type="ECO:0000313" key="3">
    <source>
        <dbReference type="Proteomes" id="UP000193006"/>
    </source>
</evidence>
<dbReference type="AlphaFoldDB" id="A0A1X9MCE7"/>
<keyword evidence="3" id="KW-1185">Reference proteome</keyword>
<dbReference type="EMBL" id="CP020814">
    <property type="protein sequence ID" value="ARK29241.1"/>
    <property type="molecule type" value="Genomic_DNA"/>
</dbReference>
<dbReference type="KEGG" id="bkw:BkAM31D_04880"/>
<dbReference type="Gene3D" id="2.30.30.240">
    <property type="entry name" value="PRC-barrel domain"/>
    <property type="match status" value="1"/>
</dbReference>
<accession>A0A1X9MCE7</accession>
<feature type="domain" description="PRC-barrel" evidence="1">
    <location>
        <begin position="4"/>
        <end position="65"/>
    </location>
</feature>